<dbReference type="Proteomes" id="UP001151760">
    <property type="component" value="Unassembled WGS sequence"/>
</dbReference>
<organism evidence="2 3">
    <name type="scientific">Tanacetum coccineum</name>
    <dbReference type="NCBI Taxonomy" id="301880"/>
    <lineage>
        <taxon>Eukaryota</taxon>
        <taxon>Viridiplantae</taxon>
        <taxon>Streptophyta</taxon>
        <taxon>Embryophyta</taxon>
        <taxon>Tracheophyta</taxon>
        <taxon>Spermatophyta</taxon>
        <taxon>Magnoliopsida</taxon>
        <taxon>eudicotyledons</taxon>
        <taxon>Gunneridae</taxon>
        <taxon>Pentapetalae</taxon>
        <taxon>asterids</taxon>
        <taxon>campanulids</taxon>
        <taxon>Asterales</taxon>
        <taxon>Asteraceae</taxon>
        <taxon>Asteroideae</taxon>
        <taxon>Anthemideae</taxon>
        <taxon>Anthemidinae</taxon>
        <taxon>Tanacetum</taxon>
    </lineage>
</organism>
<comment type="caution">
    <text evidence="2">The sequence shown here is derived from an EMBL/GenBank/DDBJ whole genome shotgun (WGS) entry which is preliminary data.</text>
</comment>
<accession>A0ABQ5DE86</accession>
<evidence type="ECO:0000313" key="2">
    <source>
        <dbReference type="EMBL" id="GJT35399.1"/>
    </source>
</evidence>
<dbReference type="EMBL" id="BQNB010015047">
    <property type="protein sequence ID" value="GJT35399.1"/>
    <property type="molecule type" value="Genomic_DNA"/>
</dbReference>
<evidence type="ECO:0000256" key="1">
    <source>
        <dbReference type="SAM" id="MobiDB-lite"/>
    </source>
</evidence>
<reference evidence="2" key="2">
    <citation type="submission" date="2022-01" db="EMBL/GenBank/DDBJ databases">
        <authorList>
            <person name="Yamashiro T."/>
            <person name="Shiraishi A."/>
            <person name="Satake H."/>
            <person name="Nakayama K."/>
        </authorList>
    </citation>
    <scope>NUCLEOTIDE SEQUENCE</scope>
</reference>
<gene>
    <name evidence="2" type="ORF">Tco_0925818</name>
</gene>
<sequence>GILQRLEAFVASPIGYGGSDVGIALMRPLFIDKHNMVAFLKKPNESVGFTEIVDFLKGTSLRYALTHNPTIYDSLVKQFWQTATVRTLANRTPELVASIDNKEYTITEASVRSKLQLADAAGISNLPDAEIYDGLATLGYVSEGKLTFWKKNFTPQWKFLIHTILHCLSPKSGGWDQFGSPIATALICLSSNRVYNFSKLIFDGMVHNIESNTKFLMYPRFLQMILGITTENNGKYLAPTLTKKLFANMKRGYAGDYVPLLPAMLAGAAEDQGEGSAIPAEPQHTPTDPGPTFTHVADEATTTGVRVGTEGATTTTSGLDAGLDSGNIHESPLRSHEAPLHEGHTSGSAEDSLQLKELMVLVPKLVTRIANLEKELHQTKTTYGKAVLTLVERVKSLEVALKRKTKKVVVSDSEDEETENQGRKIQDIDDDPLVSLVRESMKEKDTDFMTLTKISASGEVQEQDISPITLEAAKTLSHVISQKAKSIDKGIRYKRKTRSKSTEKDISTDLDTGIEVNPGSEDFNIGNEDFNTGSLGVSTGSGPVSTPKKDWDTIRAKLEANAELTKSLQGESMTSKDFAKRMVEMINQKKKFYAEQKAKARRSKPMIQAQQRDYMSTFIKNQSSWKLTQLKKLTFDELKTEFEKLVKSIKNFVPMEMMKGSKVTRCLAGAGRGGIRIFKDSKGPLGVSVLEEKVLQASELLLIWKIIPPGLKVVYQIIRRDGSDKIYMSFGAILKDFSRDDLTELYRLVIKKYGVNRPEEIYDRVLWGDLKTMFDPPLSDDAIWSLPLQQKMIN</sequence>
<feature type="non-terminal residue" evidence="2">
    <location>
        <position position="1"/>
    </location>
</feature>
<evidence type="ECO:0000313" key="3">
    <source>
        <dbReference type="Proteomes" id="UP001151760"/>
    </source>
</evidence>
<evidence type="ECO:0008006" key="4">
    <source>
        <dbReference type="Google" id="ProtNLM"/>
    </source>
</evidence>
<feature type="compositionally biased region" description="Basic and acidic residues" evidence="1">
    <location>
        <begin position="331"/>
        <end position="344"/>
    </location>
</feature>
<feature type="region of interest" description="Disordered" evidence="1">
    <location>
        <begin position="309"/>
        <end position="350"/>
    </location>
</feature>
<reference evidence="2" key="1">
    <citation type="journal article" date="2022" name="Int. J. Mol. Sci.">
        <title>Draft Genome of Tanacetum Coccineum: Genomic Comparison of Closely Related Tanacetum-Family Plants.</title>
        <authorList>
            <person name="Yamashiro T."/>
            <person name="Shiraishi A."/>
            <person name="Nakayama K."/>
            <person name="Satake H."/>
        </authorList>
    </citation>
    <scope>NUCLEOTIDE SEQUENCE</scope>
</reference>
<feature type="region of interest" description="Disordered" evidence="1">
    <location>
        <begin position="271"/>
        <end position="290"/>
    </location>
</feature>
<keyword evidence="3" id="KW-1185">Reference proteome</keyword>
<protein>
    <recommendedName>
        <fullName evidence="4">Synaptobrevin, longin-like domain protein</fullName>
    </recommendedName>
</protein>
<name>A0ABQ5DE86_9ASTR</name>
<proteinExistence type="predicted"/>